<keyword evidence="2" id="KW-0808">Transferase</keyword>
<dbReference type="EMBL" id="UASJ01000001">
    <property type="protein sequence ID" value="SQB65484.1"/>
    <property type="molecule type" value="Genomic_DNA"/>
</dbReference>
<dbReference type="Pfam" id="PF00535">
    <property type="entry name" value="Glycos_transf_2"/>
    <property type="match status" value="1"/>
</dbReference>
<dbReference type="PANTHER" id="PTHR43179:SF7">
    <property type="entry name" value="RHAMNOSYLTRANSFERASE WBBL"/>
    <property type="match status" value="1"/>
</dbReference>
<dbReference type="Proteomes" id="UP000250245">
    <property type="component" value="Unassembled WGS sequence"/>
</dbReference>
<protein>
    <submittedName>
        <fullName evidence="2">dTDP-Rha:alpha-D-GlcNAc-pyrophosphate polyprenol, alpha-3-L-rhamnosyltransferase</fullName>
        <ecNumber evidence="2">2.4.-.-</ecNumber>
    </submittedName>
</protein>
<sequence length="308" mass="33199">MSSVSATPPNPTPAFGDSDSAIRLVTVAYHCGEGIRGLLQSLATASSRSIHAVVVDNSEAPDPAVVAACQEFGAEYRSLPNNPGFGAGSNFGSDFGGTEPWLVFANPDLRLTPGAVDALIAAAAAHPEAALIGPALVDETGTRYPTGRSFPYISIGIGHALLGRVWPGNPWTRRYWGSSWRGTDSAAVDWLSGACILLRRADWEQLGGFDPAYFMYFEDMDLAWRARRFLGRGALFVGNAVAIHEQGATTGDKTLGAGAKRNLRALRAHHDSARIFLNRLYAGRPSVLPLLRLISWGLRLRYWVLARH</sequence>
<organism evidence="2 3">
    <name type="scientific">Mobiluncus curtisii</name>
    <dbReference type="NCBI Taxonomy" id="2051"/>
    <lineage>
        <taxon>Bacteria</taxon>
        <taxon>Bacillati</taxon>
        <taxon>Actinomycetota</taxon>
        <taxon>Actinomycetes</taxon>
        <taxon>Actinomycetales</taxon>
        <taxon>Actinomycetaceae</taxon>
        <taxon>Mobiluncus</taxon>
    </lineage>
</organism>
<dbReference type="PANTHER" id="PTHR43179">
    <property type="entry name" value="RHAMNOSYLTRANSFERASE WBBL"/>
    <property type="match status" value="1"/>
</dbReference>
<dbReference type="InterPro" id="IPR029044">
    <property type="entry name" value="Nucleotide-diphossugar_trans"/>
</dbReference>
<accession>A0A2X2YN30</accession>
<dbReference type="GeneID" id="55565174"/>
<proteinExistence type="predicted"/>
<gene>
    <name evidence="2" type="primary">wbbL</name>
    <name evidence="2" type="ORF">NCTC11820_01551</name>
</gene>
<reference evidence="2 3" key="1">
    <citation type="submission" date="2018-06" db="EMBL/GenBank/DDBJ databases">
        <authorList>
            <consortium name="Pathogen Informatics"/>
            <person name="Doyle S."/>
        </authorList>
    </citation>
    <scope>NUCLEOTIDE SEQUENCE [LARGE SCALE GENOMIC DNA]</scope>
    <source>
        <strain evidence="2 3">NCTC11820</strain>
    </source>
</reference>
<dbReference type="SUPFAM" id="SSF53448">
    <property type="entry name" value="Nucleotide-diphospho-sugar transferases"/>
    <property type="match status" value="1"/>
</dbReference>
<keyword evidence="2" id="KW-0328">Glycosyltransferase</keyword>
<dbReference type="RefSeq" id="WP_013189095.1">
    <property type="nucleotide sequence ID" value="NZ_CP068112.1"/>
</dbReference>
<dbReference type="EC" id="2.4.-.-" evidence="2"/>
<evidence type="ECO:0000313" key="2">
    <source>
        <dbReference type="EMBL" id="SQB65484.1"/>
    </source>
</evidence>
<evidence type="ECO:0000313" key="3">
    <source>
        <dbReference type="Proteomes" id="UP000250245"/>
    </source>
</evidence>
<evidence type="ECO:0000259" key="1">
    <source>
        <dbReference type="Pfam" id="PF00535"/>
    </source>
</evidence>
<name>A0A2X2YN30_9ACTO</name>
<dbReference type="InterPro" id="IPR001173">
    <property type="entry name" value="Glyco_trans_2-like"/>
</dbReference>
<dbReference type="Gene3D" id="3.90.550.10">
    <property type="entry name" value="Spore Coat Polysaccharide Biosynthesis Protein SpsA, Chain A"/>
    <property type="match status" value="1"/>
</dbReference>
<dbReference type="OMA" id="FWATGAC"/>
<dbReference type="AlphaFoldDB" id="A0A2X2YN30"/>
<dbReference type="GO" id="GO:0016757">
    <property type="term" value="F:glycosyltransferase activity"/>
    <property type="evidence" value="ECO:0007669"/>
    <property type="project" value="UniProtKB-KW"/>
</dbReference>
<feature type="domain" description="Glycosyltransferase 2-like" evidence="1">
    <location>
        <begin position="25"/>
        <end position="149"/>
    </location>
</feature>